<keyword evidence="3" id="KW-0963">Cytoplasm</keyword>
<keyword evidence="1 3" id="KW-0547">Nucleotide-binding</keyword>
<dbReference type="FunFam" id="3.30.70.240:FF:000002">
    <property type="entry name" value="GTP-binding protein TypA"/>
    <property type="match status" value="1"/>
</dbReference>
<dbReference type="GO" id="GO:0000027">
    <property type="term" value="P:ribosomal large subunit assembly"/>
    <property type="evidence" value="ECO:0007669"/>
    <property type="project" value="UniProtKB-UniRule"/>
</dbReference>
<comment type="caution">
    <text evidence="5">The sequence shown here is derived from an EMBL/GenBank/DDBJ whole genome shotgun (WGS) entry which is preliminary data.</text>
</comment>
<dbReference type="SUPFAM" id="SSF54980">
    <property type="entry name" value="EF-G C-terminal domain-like"/>
    <property type="match status" value="2"/>
</dbReference>
<dbReference type="SMART" id="SM00838">
    <property type="entry name" value="EFG_C"/>
    <property type="match status" value="1"/>
</dbReference>
<comment type="function">
    <text evidence="3">A 50S ribosomal subunit assembly protein with GTPase activity, required for 50S subunit assembly at low temperatures, may also play a role in translation. Binds GTP and analogs. Binds the 70S ribosome between the 30S and 50S subunits, in a similar position as ribosome-bound EF-G; it contacts a number of ribosomal proteins, both rRNAs and the A-site tRNA.</text>
</comment>
<evidence type="ECO:0000256" key="3">
    <source>
        <dbReference type="HAMAP-Rule" id="MF_00849"/>
    </source>
</evidence>
<keyword evidence="3" id="KW-0694">RNA-binding</keyword>
<dbReference type="InterPro" id="IPR035651">
    <property type="entry name" value="BipA_V"/>
</dbReference>
<dbReference type="Pfam" id="PF21018">
    <property type="entry name" value="BipA_C"/>
    <property type="match status" value="1"/>
</dbReference>
<dbReference type="InterPro" id="IPR035647">
    <property type="entry name" value="EFG_III/V"/>
</dbReference>
<keyword evidence="3" id="KW-0820">tRNA-binding</keyword>
<protein>
    <recommendedName>
        <fullName evidence="3">Large ribosomal subunit assembly factor BipA</fullName>
        <ecNumber evidence="3">3.6.5.-</ecNumber>
    </recommendedName>
    <alternativeName>
        <fullName evidence="3">GTP-binding protein BipA</fullName>
    </alternativeName>
</protein>
<dbReference type="Pfam" id="PF00679">
    <property type="entry name" value="EFG_C"/>
    <property type="match status" value="1"/>
</dbReference>
<dbReference type="NCBIfam" id="TIGR01394">
    <property type="entry name" value="TypA_BipA"/>
    <property type="match status" value="1"/>
</dbReference>
<dbReference type="GO" id="GO:0005525">
    <property type="term" value="F:GTP binding"/>
    <property type="evidence" value="ECO:0007669"/>
    <property type="project" value="UniProtKB-UniRule"/>
</dbReference>
<dbReference type="InterPro" id="IPR047042">
    <property type="entry name" value="BipA_II"/>
</dbReference>
<dbReference type="SUPFAM" id="SSF52540">
    <property type="entry name" value="P-loop containing nucleoside triphosphate hydrolases"/>
    <property type="match status" value="1"/>
</dbReference>
<dbReference type="Gene3D" id="2.40.50.250">
    <property type="entry name" value="bipa protein"/>
    <property type="match status" value="1"/>
</dbReference>
<dbReference type="Gene3D" id="2.40.30.10">
    <property type="entry name" value="Translation factors"/>
    <property type="match status" value="1"/>
</dbReference>
<organism evidence="5 6">
    <name type="scientific">Hoyosella altamirensis</name>
    <dbReference type="NCBI Taxonomy" id="616997"/>
    <lineage>
        <taxon>Bacteria</taxon>
        <taxon>Bacillati</taxon>
        <taxon>Actinomycetota</taxon>
        <taxon>Actinomycetes</taxon>
        <taxon>Mycobacteriales</taxon>
        <taxon>Hoyosellaceae</taxon>
        <taxon>Hoyosella</taxon>
    </lineage>
</organism>
<evidence type="ECO:0000256" key="2">
    <source>
        <dbReference type="ARBA" id="ARBA00023134"/>
    </source>
</evidence>
<comment type="subunit">
    <text evidence="3">Monomer.</text>
</comment>
<dbReference type="InterPro" id="IPR000795">
    <property type="entry name" value="T_Tr_GTP-bd_dom"/>
</dbReference>
<dbReference type="Proteomes" id="UP000567922">
    <property type="component" value="Unassembled WGS sequence"/>
</dbReference>
<dbReference type="AlphaFoldDB" id="A0A839RIN0"/>
<name>A0A839RIN0_9ACTN</name>
<proteinExistence type="inferred from homology"/>
<comment type="similarity">
    <text evidence="3">Belongs to the TRAFAC class translation factor GTPase superfamily. Classic translation factor GTPase family. BipA subfamily.</text>
</comment>
<evidence type="ECO:0000256" key="1">
    <source>
        <dbReference type="ARBA" id="ARBA00022741"/>
    </source>
</evidence>
<reference evidence="5 6" key="1">
    <citation type="submission" date="2020-08" db="EMBL/GenBank/DDBJ databases">
        <title>Sequencing the genomes of 1000 actinobacteria strains.</title>
        <authorList>
            <person name="Klenk H.-P."/>
        </authorList>
    </citation>
    <scope>NUCLEOTIDE SEQUENCE [LARGE SCALE GENOMIC DNA]</scope>
    <source>
        <strain evidence="5 6">DSM 45258</strain>
    </source>
</reference>
<dbReference type="GO" id="GO:0000049">
    <property type="term" value="F:tRNA binding"/>
    <property type="evidence" value="ECO:0007669"/>
    <property type="project" value="UniProtKB-KW"/>
</dbReference>
<evidence type="ECO:0000313" key="6">
    <source>
        <dbReference type="Proteomes" id="UP000567922"/>
    </source>
</evidence>
<keyword evidence="2 3" id="KW-0342">GTP-binding</keyword>
<dbReference type="GO" id="GO:0003924">
    <property type="term" value="F:GTPase activity"/>
    <property type="evidence" value="ECO:0007669"/>
    <property type="project" value="UniProtKB-UniRule"/>
</dbReference>
<dbReference type="PANTHER" id="PTHR42908">
    <property type="entry name" value="TRANSLATION ELONGATION FACTOR-RELATED"/>
    <property type="match status" value="1"/>
</dbReference>
<gene>
    <name evidence="3" type="primary">bipA</name>
    <name evidence="5" type="ORF">FHU29_000512</name>
</gene>
<dbReference type="GO" id="GO:0019843">
    <property type="term" value="F:rRNA binding"/>
    <property type="evidence" value="ECO:0007669"/>
    <property type="project" value="UniProtKB-KW"/>
</dbReference>
<keyword evidence="6" id="KW-1185">Reference proteome</keyword>
<dbReference type="CDD" id="cd03710">
    <property type="entry name" value="BipA_TypA_C"/>
    <property type="match status" value="1"/>
</dbReference>
<dbReference type="EC" id="3.6.5.-" evidence="3"/>
<dbReference type="CDD" id="cd01891">
    <property type="entry name" value="TypA_BipA"/>
    <property type="match status" value="1"/>
</dbReference>
<comment type="subcellular location">
    <subcellularLocation>
        <location evidence="3">Cytoplasm</location>
    </subcellularLocation>
    <text evidence="3">Binds to ribosomes.</text>
</comment>
<dbReference type="InterPro" id="IPR048876">
    <property type="entry name" value="BipA_C"/>
</dbReference>
<dbReference type="InterPro" id="IPR009000">
    <property type="entry name" value="Transl_B-barrel_sf"/>
</dbReference>
<comment type="catalytic activity">
    <reaction evidence="3">
        <text>GTP + H2O = GDP + phosphate + H(+)</text>
        <dbReference type="Rhea" id="RHEA:19669"/>
        <dbReference type="ChEBI" id="CHEBI:15377"/>
        <dbReference type="ChEBI" id="CHEBI:15378"/>
        <dbReference type="ChEBI" id="CHEBI:37565"/>
        <dbReference type="ChEBI" id="CHEBI:43474"/>
        <dbReference type="ChEBI" id="CHEBI:58189"/>
    </reaction>
</comment>
<dbReference type="InterPro" id="IPR006298">
    <property type="entry name" value="BipA"/>
</dbReference>
<dbReference type="InterPro" id="IPR005225">
    <property type="entry name" value="Small_GTP-bd"/>
</dbReference>
<dbReference type="CDD" id="cd03691">
    <property type="entry name" value="BipA_TypA_II"/>
    <property type="match status" value="1"/>
</dbReference>
<keyword evidence="3" id="KW-0690">Ribosome biogenesis</keyword>
<dbReference type="SUPFAM" id="SSF50447">
    <property type="entry name" value="Translation proteins"/>
    <property type="match status" value="1"/>
</dbReference>
<sequence length="669" mass="72232">MTLASFRDVSVVPTLVLPGQASPPRTGAFVSSSSADFRNAAFRNIAIVAHVDHGKTTLVDAMLRQSGAFAERAELVERVMDSGDLEREKGITILAKNTAVRRTNPDGSEVIINVIDTPGHADFGGEVERGLSMVDAVVLLVDASEGPLPQTRFVLRKALEAALPVILVVNKTDRPDARIAEVVDEVHDLLLDLASDLENEQAAAAAEHALELPVVYACARSGKASMTAPADGEEPDSPDIQPLFDLLLNYVPAPQADPEAPLQAHVTNLDASSFLGRIALVRIHNGRMRKGQTVAWLRGNGDVKQVRLTELLRTEGVTRVSAEVAEAGDIVAVAGIEDIMIGDTLAAPDNPVALPRITVDEPAISVTMGTNTSPLSGRNGGTKLTARMLKARLDQELIGNVSLRVLPTERPDTWEVQGRGELALAILVEQMRREGYEMTVGKPQVVTRVVDGKLHEPYEALTTDAPEEYLGAITQLMAARKGRMEHMTNHGQGWVRMEFIVPARGLIGFRTAFLTETRGTGIANSHSSGYAPWAGEIRSRHTGSLVSDRAGAVTSYALLQLQDRGTFFVEPGDACYEGMVIGENPRAEDLDVNITKEKKLTNMRSSTGDELERLQRATRLDLEGALEFCAGDECVEVGPDVVRVRKVVLGGTERARERSRAKARDNAVT</sequence>
<dbReference type="RefSeq" id="WP_232322921.1">
    <property type="nucleotide sequence ID" value="NZ_BDDI01000005.1"/>
</dbReference>
<keyword evidence="3" id="KW-0699">rRNA-binding</keyword>
<keyword evidence="3" id="KW-0378">Hydrolase</keyword>
<feature type="domain" description="Tr-type G" evidence="4">
    <location>
        <begin position="40"/>
        <end position="255"/>
    </location>
</feature>
<evidence type="ECO:0000259" key="4">
    <source>
        <dbReference type="PROSITE" id="PS51722"/>
    </source>
</evidence>
<dbReference type="HAMAP" id="MF_00849">
    <property type="entry name" value="BipA"/>
    <property type="match status" value="1"/>
</dbReference>
<dbReference type="Pfam" id="PF03144">
    <property type="entry name" value="GTP_EFTU_D2"/>
    <property type="match status" value="1"/>
</dbReference>
<dbReference type="Gene3D" id="3.30.70.240">
    <property type="match status" value="1"/>
</dbReference>
<dbReference type="Gene3D" id="3.40.50.300">
    <property type="entry name" value="P-loop containing nucleotide triphosphate hydrolases"/>
    <property type="match status" value="1"/>
</dbReference>
<dbReference type="InterPro" id="IPR004161">
    <property type="entry name" value="EFTu-like_2"/>
</dbReference>
<dbReference type="InterPro" id="IPR027417">
    <property type="entry name" value="P-loop_NTPase"/>
</dbReference>
<dbReference type="GO" id="GO:0043022">
    <property type="term" value="F:ribosome binding"/>
    <property type="evidence" value="ECO:0007669"/>
    <property type="project" value="UniProtKB-UniRule"/>
</dbReference>
<dbReference type="PRINTS" id="PR00315">
    <property type="entry name" value="ELONGATNFCT"/>
</dbReference>
<dbReference type="PANTHER" id="PTHR42908:SF8">
    <property type="entry name" value="TR-TYPE G DOMAIN-CONTAINING PROTEIN"/>
    <property type="match status" value="1"/>
</dbReference>
<dbReference type="NCBIfam" id="TIGR00231">
    <property type="entry name" value="small_GTP"/>
    <property type="match status" value="1"/>
</dbReference>
<feature type="binding site" evidence="3">
    <location>
        <begin position="52"/>
        <end position="57"/>
    </location>
    <ligand>
        <name>GTP</name>
        <dbReference type="ChEBI" id="CHEBI:37565"/>
    </ligand>
</feature>
<dbReference type="GO" id="GO:0005829">
    <property type="term" value="C:cytosol"/>
    <property type="evidence" value="ECO:0007669"/>
    <property type="project" value="TreeGrafter"/>
</dbReference>
<dbReference type="EMBL" id="JACHWS010000001">
    <property type="protein sequence ID" value="MBB3036078.1"/>
    <property type="molecule type" value="Genomic_DNA"/>
</dbReference>
<evidence type="ECO:0000313" key="5">
    <source>
        <dbReference type="EMBL" id="MBB3036078.1"/>
    </source>
</evidence>
<dbReference type="InterPro" id="IPR000640">
    <property type="entry name" value="EFG_V-like"/>
</dbReference>
<dbReference type="Gene3D" id="3.30.70.870">
    <property type="entry name" value="Elongation Factor G (Translational Gtpase), domain 3"/>
    <property type="match status" value="1"/>
</dbReference>
<dbReference type="Pfam" id="PF00009">
    <property type="entry name" value="GTP_EFTU"/>
    <property type="match status" value="1"/>
</dbReference>
<dbReference type="FunFam" id="3.30.70.870:FF:000003">
    <property type="entry name" value="GTP-binding protein TypA"/>
    <property type="match status" value="1"/>
</dbReference>
<dbReference type="InterPro" id="IPR042116">
    <property type="entry name" value="TypA/BipA_C"/>
</dbReference>
<dbReference type="InterPro" id="IPR047041">
    <property type="entry name" value="BipA_GTP-bd_dom"/>
</dbReference>
<dbReference type="FunFam" id="2.40.50.250:FF:000001">
    <property type="entry name" value="GTP-binding protein TypA"/>
    <property type="match status" value="1"/>
</dbReference>
<accession>A0A839RIN0</accession>
<dbReference type="PROSITE" id="PS51722">
    <property type="entry name" value="G_TR_2"/>
    <property type="match status" value="1"/>
</dbReference>
<feature type="binding site" evidence="3">
    <location>
        <begin position="170"/>
        <end position="173"/>
    </location>
    <ligand>
        <name>GTP</name>
        <dbReference type="ChEBI" id="CHEBI:37565"/>
    </ligand>
</feature>
<dbReference type="GO" id="GO:1990904">
    <property type="term" value="C:ribonucleoprotein complex"/>
    <property type="evidence" value="ECO:0007669"/>
    <property type="project" value="TreeGrafter"/>
</dbReference>